<accession>A0AAV5CZD3</accession>
<evidence type="ECO:0000313" key="1">
    <source>
        <dbReference type="EMBL" id="GJN03438.1"/>
    </source>
</evidence>
<dbReference type="Proteomes" id="UP001054889">
    <property type="component" value="Unassembled WGS sequence"/>
</dbReference>
<proteinExistence type="predicted"/>
<organism evidence="1 2">
    <name type="scientific">Eleusine coracana subsp. coracana</name>
    <dbReference type="NCBI Taxonomy" id="191504"/>
    <lineage>
        <taxon>Eukaryota</taxon>
        <taxon>Viridiplantae</taxon>
        <taxon>Streptophyta</taxon>
        <taxon>Embryophyta</taxon>
        <taxon>Tracheophyta</taxon>
        <taxon>Spermatophyta</taxon>
        <taxon>Magnoliopsida</taxon>
        <taxon>Liliopsida</taxon>
        <taxon>Poales</taxon>
        <taxon>Poaceae</taxon>
        <taxon>PACMAD clade</taxon>
        <taxon>Chloridoideae</taxon>
        <taxon>Cynodonteae</taxon>
        <taxon>Eleusininae</taxon>
        <taxon>Eleusine</taxon>
    </lineage>
</organism>
<dbReference type="AlphaFoldDB" id="A0AAV5CZD3"/>
<sequence>MMVRPTPASGFSCIARRFGRHRVTPLRWIIICQSALCLSSVFDSHLSQRNQSLLGETSIGSS</sequence>
<keyword evidence="2" id="KW-1185">Reference proteome</keyword>
<evidence type="ECO:0000313" key="2">
    <source>
        <dbReference type="Proteomes" id="UP001054889"/>
    </source>
</evidence>
<dbReference type="EMBL" id="BQKI01000010">
    <property type="protein sequence ID" value="GJN03438.1"/>
    <property type="molecule type" value="Genomic_DNA"/>
</dbReference>
<comment type="caution">
    <text evidence="1">The sequence shown here is derived from an EMBL/GenBank/DDBJ whole genome shotgun (WGS) entry which is preliminary data.</text>
</comment>
<name>A0AAV5CZD3_ELECO</name>
<gene>
    <name evidence="1" type="primary">ga20885</name>
    <name evidence="1" type="ORF">PR202_ga20885</name>
</gene>
<reference evidence="1" key="2">
    <citation type="submission" date="2021-12" db="EMBL/GenBank/DDBJ databases">
        <title>Resequencing data analysis of finger millet.</title>
        <authorList>
            <person name="Hatakeyama M."/>
            <person name="Aluri S."/>
            <person name="Balachadran M.T."/>
            <person name="Sivarajan S.R."/>
            <person name="Poveda L."/>
            <person name="Shimizu-Inatsugi R."/>
            <person name="Schlapbach R."/>
            <person name="Sreeman S.M."/>
            <person name="Shimizu K.K."/>
        </authorList>
    </citation>
    <scope>NUCLEOTIDE SEQUENCE</scope>
</reference>
<reference evidence="1" key="1">
    <citation type="journal article" date="2018" name="DNA Res.">
        <title>Multiple hybrid de novo genome assembly of finger millet, an orphan allotetraploid crop.</title>
        <authorList>
            <person name="Hatakeyama M."/>
            <person name="Aluri S."/>
            <person name="Balachadran M.T."/>
            <person name="Sivarajan S.R."/>
            <person name="Patrignani A."/>
            <person name="Gruter S."/>
            <person name="Poveda L."/>
            <person name="Shimizu-Inatsugi R."/>
            <person name="Baeten J."/>
            <person name="Francoijs K.J."/>
            <person name="Nataraja K.N."/>
            <person name="Reddy Y.A.N."/>
            <person name="Phadnis S."/>
            <person name="Ravikumar R.L."/>
            <person name="Schlapbach R."/>
            <person name="Sreeman S.M."/>
            <person name="Shimizu K.K."/>
        </authorList>
    </citation>
    <scope>NUCLEOTIDE SEQUENCE</scope>
</reference>
<protein>
    <submittedName>
        <fullName evidence="1">Uncharacterized protein</fullName>
    </submittedName>
</protein>